<dbReference type="Gene3D" id="4.10.1230.10">
    <property type="entry name" value="Ecotin, trypsin inhibitor"/>
    <property type="match status" value="1"/>
</dbReference>
<dbReference type="SUPFAM" id="SSF49772">
    <property type="entry name" value="Ecotin, trypsin inhibitor"/>
    <property type="match status" value="1"/>
</dbReference>
<name>A0A1I7KJ19_9GAMM</name>
<accession>A0A1I7KJ19</accession>
<dbReference type="STRING" id="351659.SAMN05421784_1666"/>
<dbReference type="AlphaFoldDB" id="A0A1I7KJ19"/>
<keyword evidence="4" id="KW-1185">Reference proteome</keyword>
<gene>
    <name evidence="3" type="ORF">SAMN05421784_1666</name>
</gene>
<dbReference type="PANTHER" id="PTHR35890:SF3">
    <property type="entry name" value="ECOTIN"/>
    <property type="match status" value="1"/>
</dbReference>
<dbReference type="InterPro" id="IPR027438">
    <property type="entry name" value="Ecotin_C"/>
</dbReference>
<dbReference type="Proteomes" id="UP000242496">
    <property type="component" value="Unassembled WGS sequence"/>
</dbReference>
<evidence type="ECO:0000256" key="2">
    <source>
        <dbReference type="SAM" id="SignalP"/>
    </source>
</evidence>
<sequence length="158" mass="17913">MKKYLFPLAALMVSTSVLADKKLEDIAPYPAPAKGMVRSVIDLPKHENERNYKVELIIGKSMLVDCNNHWFGGNLETKVLDGWGYNYYKLNKVSGPFSTMMACPSQEKTRSFVQVYLGKDALINYNSKLPIVVYTPKSVKVKYRIWQASDEVNTAVIK</sequence>
<organism evidence="3 4">
    <name type="scientific">Xenorhabdus koppenhoeferi</name>
    <dbReference type="NCBI Taxonomy" id="351659"/>
    <lineage>
        <taxon>Bacteria</taxon>
        <taxon>Pseudomonadati</taxon>
        <taxon>Pseudomonadota</taxon>
        <taxon>Gammaproteobacteria</taxon>
        <taxon>Enterobacterales</taxon>
        <taxon>Morganellaceae</taxon>
        <taxon>Xenorhabdus</taxon>
    </lineage>
</organism>
<dbReference type="RefSeq" id="WP_092554349.1">
    <property type="nucleotide sequence ID" value="NZ_CAWRBG010000014.1"/>
</dbReference>
<feature type="chain" id="PRO_5017201248" evidence="2">
    <location>
        <begin position="20"/>
        <end position="158"/>
    </location>
</feature>
<evidence type="ECO:0000313" key="4">
    <source>
        <dbReference type="Proteomes" id="UP000242496"/>
    </source>
</evidence>
<dbReference type="Pfam" id="PF03974">
    <property type="entry name" value="Ecotin"/>
    <property type="match status" value="1"/>
</dbReference>
<dbReference type="InterPro" id="IPR005658">
    <property type="entry name" value="Prot_inh_ecotin"/>
</dbReference>
<feature type="signal peptide" evidence="2">
    <location>
        <begin position="1"/>
        <end position="19"/>
    </location>
</feature>
<evidence type="ECO:0000313" key="3">
    <source>
        <dbReference type="EMBL" id="SFU97435.1"/>
    </source>
</evidence>
<reference evidence="4" key="1">
    <citation type="submission" date="2016-10" db="EMBL/GenBank/DDBJ databases">
        <authorList>
            <person name="Varghese N."/>
            <person name="Submissions S."/>
        </authorList>
    </citation>
    <scope>NUCLEOTIDE SEQUENCE [LARGE SCALE GENOMIC DNA]</scope>
    <source>
        <strain evidence="4">DSM 18168</strain>
    </source>
</reference>
<dbReference type="NCBIfam" id="NF002987">
    <property type="entry name" value="PRK03719.1"/>
    <property type="match status" value="1"/>
</dbReference>
<evidence type="ECO:0000256" key="1">
    <source>
        <dbReference type="ARBA" id="ARBA00010558"/>
    </source>
</evidence>
<comment type="similarity">
    <text evidence="1">Belongs to the protease inhibitor I11 (ecotin) family.</text>
</comment>
<dbReference type="GO" id="GO:0004867">
    <property type="term" value="F:serine-type endopeptidase inhibitor activity"/>
    <property type="evidence" value="ECO:0007669"/>
    <property type="project" value="InterPro"/>
</dbReference>
<proteinExistence type="inferred from homology"/>
<keyword evidence="2" id="KW-0732">Signal</keyword>
<dbReference type="InterPro" id="IPR036198">
    <property type="entry name" value="Ecotin_sf"/>
</dbReference>
<dbReference type="OrthoDB" id="997196at2"/>
<dbReference type="EMBL" id="FPBJ01000066">
    <property type="protein sequence ID" value="SFU97435.1"/>
    <property type="molecule type" value="Genomic_DNA"/>
</dbReference>
<dbReference type="Gene3D" id="2.60.40.550">
    <property type="entry name" value="Ecotin"/>
    <property type="match status" value="1"/>
</dbReference>
<dbReference type="PIRSF" id="PIRSF006865">
    <property type="entry name" value="Prot_inh_ecotin"/>
    <property type="match status" value="1"/>
</dbReference>
<dbReference type="PANTHER" id="PTHR35890">
    <property type="match status" value="1"/>
</dbReference>
<protein>
    <submittedName>
        <fullName evidence="3">Ecotin</fullName>
    </submittedName>
</protein>